<dbReference type="STRING" id="906968.Trebr_1718"/>
<dbReference type="Pfam" id="PF13174">
    <property type="entry name" value="TPR_6"/>
    <property type="match status" value="1"/>
</dbReference>
<keyword evidence="1" id="KW-0812">Transmembrane</keyword>
<dbReference type="InterPro" id="IPR011990">
    <property type="entry name" value="TPR-like_helical_dom_sf"/>
</dbReference>
<keyword evidence="3" id="KW-1185">Reference proteome</keyword>
<gene>
    <name evidence="2" type="ordered locus">Trebr_1718</name>
</gene>
<evidence type="ECO:0000313" key="2">
    <source>
        <dbReference type="EMBL" id="AEE17140.1"/>
    </source>
</evidence>
<dbReference type="eggNOG" id="COG1729">
    <property type="taxonomic scope" value="Bacteria"/>
</dbReference>
<accession>F4LQ62</accession>
<dbReference type="EMBL" id="CP002696">
    <property type="protein sequence ID" value="AEE17140.1"/>
    <property type="molecule type" value="Genomic_DNA"/>
</dbReference>
<feature type="transmembrane region" description="Helical" evidence="1">
    <location>
        <begin position="25"/>
        <end position="47"/>
    </location>
</feature>
<dbReference type="SMART" id="SM00028">
    <property type="entry name" value="TPR"/>
    <property type="match status" value="3"/>
</dbReference>
<name>F4LQ62_TREBD</name>
<dbReference type="Proteomes" id="UP000006546">
    <property type="component" value="Chromosome"/>
</dbReference>
<sequence>MAEKNKEEKKSFADTFSAVVTKYRVLLLGIIVGLIVIAIAAGISVSVTQSFHKKALTEVDAIVYKLTQASADSGDSVRADSLAALQSLAEKNKRNVAGVRAYMVIAELYYNDSEWEAASEAWLAAARAGEKSYTAPLAYYNAAVCEEELGNLSDAVSYYEKALTGNDFYFTTHTLFSIGRIKESLNDFAGAAVQYEKLHDTYPSDLWTSLAESRLIELRAEGKIQ</sequence>
<reference evidence="3" key="1">
    <citation type="submission" date="2011-04" db="EMBL/GenBank/DDBJ databases">
        <title>The complete genome of Treponema brennaborense DSM 12168.</title>
        <authorList>
            <person name="Lucas S."/>
            <person name="Han J."/>
            <person name="Lapidus A."/>
            <person name="Bruce D."/>
            <person name="Goodwin L."/>
            <person name="Pitluck S."/>
            <person name="Peters L."/>
            <person name="Kyrpides N."/>
            <person name="Mavromatis K."/>
            <person name="Ivanova N."/>
            <person name="Mikhailova N."/>
            <person name="Pagani I."/>
            <person name="Teshima H."/>
            <person name="Detter J.C."/>
            <person name="Tapia R."/>
            <person name="Han C."/>
            <person name="Land M."/>
            <person name="Hauser L."/>
            <person name="Markowitz V."/>
            <person name="Cheng J.-F."/>
            <person name="Hugenholtz P."/>
            <person name="Woyke T."/>
            <person name="Wu D."/>
            <person name="Gronow S."/>
            <person name="Wellnitz S."/>
            <person name="Brambilla E."/>
            <person name="Klenk H.-P."/>
            <person name="Eisen J.A."/>
        </authorList>
    </citation>
    <scope>NUCLEOTIDE SEQUENCE [LARGE SCALE GENOMIC DNA]</scope>
    <source>
        <strain evidence="3">DSM 12168 / CIP 105900 / DD5/3</strain>
    </source>
</reference>
<dbReference type="SUPFAM" id="SSF48452">
    <property type="entry name" value="TPR-like"/>
    <property type="match status" value="1"/>
</dbReference>
<protein>
    <submittedName>
        <fullName evidence="2">Uncharacterized protein</fullName>
    </submittedName>
</protein>
<evidence type="ECO:0000256" key="1">
    <source>
        <dbReference type="SAM" id="Phobius"/>
    </source>
</evidence>
<organism evidence="2 3">
    <name type="scientific">Treponema brennaborense (strain DSM 12168 / CIP 105900 / DD5/3)</name>
    <dbReference type="NCBI Taxonomy" id="906968"/>
    <lineage>
        <taxon>Bacteria</taxon>
        <taxon>Pseudomonadati</taxon>
        <taxon>Spirochaetota</taxon>
        <taxon>Spirochaetia</taxon>
        <taxon>Spirochaetales</taxon>
        <taxon>Treponemataceae</taxon>
        <taxon>Treponema</taxon>
    </lineage>
</organism>
<dbReference type="KEGG" id="tbe:Trebr_1718"/>
<keyword evidence="1" id="KW-1133">Transmembrane helix</keyword>
<dbReference type="InterPro" id="IPR019734">
    <property type="entry name" value="TPR_rpt"/>
</dbReference>
<keyword evidence="1" id="KW-0472">Membrane</keyword>
<dbReference type="OrthoDB" id="359271at2"/>
<dbReference type="HOGENOM" id="CLU_105450_0_0_12"/>
<dbReference type="Gene3D" id="1.25.40.10">
    <property type="entry name" value="Tetratricopeptide repeat domain"/>
    <property type="match status" value="1"/>
</dbReference>
<proteinExistence type="predicted"/>
<dbReference type="RefSeq" id="WP_013758845.1">
    <property type="nucleotide sequence ID" value="NC_015500.1"/>
</dbReference>
<evidence type="ECO:0000313" key="3">
    <source>
        <dbReference type="Proteomes" id="UP000006546"/>
    </source>
</evidence>
<dbReference type="AlphaFoldDB" id="F4LQ62"/>